<name>A0A8X6H7M7_TRICU</name>
<dbReference type="Proteomes" id="UP000887116">
    <property type="component" value="Unassembled WGS sequence"/>
</dbReference>
<accession>A0A8X6H7M7</accession>
<sequence>MRPQSMLTFKKNDAFYKVTTFKRFNDANLQLEGTNKTLICCRSIVLLFIDKLFYLLERESHQFSELSFTKNEIPKGTDRFSIHFKELELDMGK</sequence>
<dbReference type="EMBL" id="BMAO01002525">
    <property type="protein sequence ID" value="GFQ81339.1"/>
    <property type="molecule type" value="Genomic_DNA"/>
</dbReference>
<organism evidence="1 2">
    <name type="scientific">Trichonephila clavata</name>
    <name type="common">Joro spider</name>
    <name type="synonym">Nephila clavata</name>
    <dbReference type="NCBI Taxonomy" id="2740835"/>
    <lineage>
        <taxon>Eukaryota</taxon>
        <taxon>Metazoa</taxon>
        <taxon>Ecdysozoa</taxon>
        <taxon>Arthropoda</taxon>
        <taxon>Chelicerata</taxon>
        <taxon>Arachnida</taxon>
        <taxon>Araneae</taxon>
        <taxon>Araneomorphae</taxon>
        <taxon>Entelegynae</taxon>
        <taxon>Araneoidea</taxon>
        <taxon>Nephilidae</taxon>
        <taxon>Trichonephila</taxon>
    </lineage>
</organism>
<keyword evidence="2" id="KW-1185">Reference proteome</keyword>
<gene>
    <name evidence="1" type="ORF">TNCT_575971</name>
</gene>
<dbReference type="AlphaFoldDB" id="A0A8X6H7M7"/>
<reference evidence="1" key="1">
    <citation type="submission" date="2020-07" db="EMBL/GenBank/DDBJ databases">
        <title>Multicomponent nature underlies the extraordinary mechanical properties of spider dragline silk.</title>
        <authorList>
            <person name="Kono N."/>
            <person name="Nakamura H."/>
            <person name="Mori M."/>
            <person name="Yoshida Y."/>
            <person name="Ohtoshi R."/>
            <person name="Malay A.D."/>
            <person name="Moran D.A.P."/>
            <person name="Tomita M."/>
            <person name="Numata K."/>
            <person name="Arakawa K."/>
        </authorList>
    </citation>
    <scope>NUCLEOTIDE SEQUENCE</scope>
</reference>
<proteinExistence type="predicted"/>
<protein>
    <submittedName>
        <fullName evidence="1">Uncharacterized protein</fullName>
    </submittedName>
</protein>
<evidence type="ECO:0000313" key="2">
    <source>
        <dbReference type="Proteomes" id="UP000887116"/>
    </source>
</evidence>
<comment type="caution">
    <text evidence="1">The sequence shown here is derived from an EMBL/GenBank/DDBJ whole genome shotgun (WGS) entry which is preliminary data.</text>
</comment>
<evidence type="ECO:0000313" key="1">
    <source>
        <dbReference type="EMBL" id="GFQ81339.1"/>
    </source>
</evidence>